<dbReference type="AlphaFoldDB" id="A0A0F9SA85"/>
<organism evidence="1">
    <name type="scientific">marine sediment metagenome</name>
    <dbReference type="NCBI Taxonomy" id="412755"/>
    <lineage>
        <taxon>unclassified sequences</taxon>
        <taxon>metagenomes</taxon>
        <taxon>ecological metagenomes</taxon>
    </lineage>
</organism>
<comment type="caution">
    <text evidence="1">The sequence shown here is derived from an EMBL/GenBank/DDBJ whole genome shotgun (WGS) entry which is preliminary data.</text>
</comment>
<accession>A0A0F9SA85</accession>
<name>A0A0F9SA85_9ZZZZ</name>
<dbReference type="EMBL" id="LAZR01002733">
    <property type="protein sequence ID" value="KKN26263.1"/>
    <property type="molecule type" value="Genomic_DNA"/>
</dbReference>
<sequence length="253" mass="26785">MVQELPSLESRLAALDRRVKDLERIQMLGLAGGGDIEATLQRHTALLGILIGDQTLGNVLLGPFPGSLSSMSVRRADSEVYIAGTLNGTITTTTEPLIGNILRVMPIYVPEFPNIIDSLTMEVTAAGVGGTKARLGIYQDGVNLYPGKLLLDAGTINVDSIGFKTITMRQELPRGLSWVGVLSDSGAVQFRSIASGSASGGWAILGHLNTNYSTEYLQWFVARAFGVLPDQFPAGGAKGASNTPIIAYTFATS</sequence>
<evidence type="ECO:0000313" key="1">
    <source>
        <dbReference type="EMBL" id="KKN26263.1"/>
    </source>
</evidence>
<proteinExistence type="predicted"/>
<reference evidence="1" key="1">
    <citation type="journal article" date="2015" name="Nature">
        <title>Complex archaea that bridge the gap between prokaryotes and eukaryotes.</title>
        <authorList>
            <person name="Spang A."/>
            <person name="Saw J.H."/>
            <person name="Jorgensen S.L."/>
            <person name="Zaremba-Niedzwiedzka K."/>
            <person name="Martijn J."/>
            <person name="Lind A.E."/>
            <person name="van Eijk R."/>
            <person name="Schleper C."/>
            <person name="Guy L."/>
            <person name="Ettema T.J."/>
        </authorList>
    </citation>
    <scope>NUCLEOTIDE SEQUENCE</scope>
</reference>
<protein>
    <submittedName>
        <fullName evidence="1">Uncharacterized protein</fullName>
    </submittedName>
</protein>
<gene>
    <name evidence="1" type="ORF">LCGC14_0876380</name>
</gene>